<keyword evidence="4" id="KW-1185">Reference proteome</keyword>
<sequence length="460" mass="49877">MLIVFATWPLTAPPLFLCIFPLFFNQTNDRSFQSGNARLDRTTDINMDTAMNIFDHNPIGPSPSCPQNPVIRGPPRSQTFKSTSSESDFSIHSFRHKTIISGTCPKCQSHESRQVSLRLSNRRHRINSVSCPGCGEPWITIGGRAGSHPSDLSGNRNHSGTIQGGPGESRPTEEQPALLFTTPTRFGDIRSHIAYRAEGVIPKPLHHLKARARKWISSRRKQMDHFWGHSSGQLDDTTAMQAGEPSTQALPSHLPLPQQSLPPLMEDIQLTAEPFELDGDPTATSTHVFNDGITGQSRANSLSPPSPSPPPSSPSLSTPSPPPPPPLPSSASQGKQKAEDKSHGCDCTSDRHRLKCLRDSSTVKRRPLHCQSATESVRSLPALAVRPSTSSPEALAGVGCHFNDQNLGVRTAERRRASYSSQASTDVQGAASDVENESSSSAPPPQIYTSHSQTRPLDGK</sequence>
<protein>
    <submittedName>
        <fullName evidence="3">Uncharacterized protein</fullName>
    </submittedName>
</protein>
<feature type="chain" id="PRO_5040429172" evidence="2">
    <location>
        <begin position="19"/>
        <end position="460"/>
    </location>
</feature>
<keyword evidence="2" id="KW-0732">Signal</keyword>
<feature type="compositionally biased region" description="Polar residues" evidence="1">
    <location>
        <begin position="437"/>
        <end position="460"/>
    </location>
</feature>
<feature type="compositionally biased region" description="Basic and acidic residues" evidence="1">
    <location>
        <begin position="336"/>
        <end position="362"/>
    </location>
</feature>
<dbReference type="AlphaFoldDB" id="A0A9P4NYG9"/>
<reference evidence="3" key="1">
    <citation type="journal article" date="2020" name="Stud. Mycol.">
        <title>101 Dothideomycetes genomes: a test case for predicting lifestyles and emergence of pathogens.</title>
        <authorList>
            <person name="Haridas S."/>
            <person name="Albert R."/>
            <person name="Binder M."/>
            <person name="Bloem J."/>
            <person name="Labutti K."/>
            <person name="Salamov A."/>
            <person name="Andreopoulos B."/>
            <person name="Baker S."/>
            <person name="Barry K."/>
            <person name="Bills G."/>
            <person name="Bluhm B."/>
            <person name="Cannon C."/>
            <person name="Castanera R."/>
            <person name="Culley D."/>
            <person name="Daum C."/>
            <person name="Ezra D."/>
            <person name="Gonzalez J."/>
            <person name="Henrissat B."/>
            <person name="Kuo A."/>
            <person name="Liang C."/>
            <person name="Lipzen A."/>
            <person name="Lutzoni F."/>
            <person name="Magnuson J."/>
            <person name="Mondo S."/>
            <person name="Nolan M."/>
            <person name="Ohm R."/>
            <person name="Pangilinan J."/>
            <person name="Park H.-J."/>
            <person name="Ramirez L."/>
            <person name="Alfaro M."/>
            <person name="Sun H."/>
            <person name="Tritt A."/>
            <person name="Yoshinaga Y."/>
            <person name="Zwiers L.-H."/>
            <person name="Turgeon B."/>
            <person name="Goodwin S."/>
            <person name="Spatafora J."/>
            <person name="Crous P."/>
            <person name="Grigoriev I."/>
        </authorList>
    </citation>
    <scope>NUCLEOTIDE SEQUENCE</scope>
    <source>
        <strain evidence="3">CBS 130266</strain>
    </source>
</reference>
<proteinExistence type="predicted"/>
<feature type="compositionally biased region" description="Polar residues" evidence="1">
    <location>
        <begin position="418"/>
        <end position="427"/>
    </location>
</feature>
<evidence type="ECO:0000256" key="1">
    <source>
        <dbReference type="SAM" id="MobiDB-lite"/>
    </source>
</evidence>
<dbReference type="Proteomes" id="UP000800235">
    <property type="component" value="Unassembled WGS sequence"/>
</dbReference>
<comment type="caution">
    <text evidence="3">The sequence shown here is derived from an EMBL/GenBank/DDBJ whole genome shotgun (WGS) entry which is preliminary data.</text>
</comment>
<gene>
    <name evidence="3" type="ORF">EJ08DRAFT_55198</name>
</gene>
<feature type="signal peptide" evidence="2">
    <location>
        <begin position="1"/>
        <end position="18"/>
    </location>
</feature>
<feature type="region of interest" description="Disordered" evidence="1">
    <location>
        <begin position="145"/>
        <end position="174"/>
    </location>
</feature>
<name>A0A9P4NYG9_9PEZI</name>
<feature type="compositionally biased region" description="Polar residues" evidence="1">
    <location>
        <begin position="282"/>
        <end position="300"/>
    </location>
</feature>
<feature type="compositionally biased region" description="Polar residues" evidence="1">
    <location>
        <begin position="150"/>
        <end position="161"/>
    </location>
</feature>
<feature type="compositionally biased region" description="Pro residues" evidence="1">
    <location>
        <begin position="304"/>
        <end position="328"/>
    </location>
</feature>
<evidence type="ECO:0000313" key="3">
    <source>
        <dbReference type="EMBL" id="KAF2433469.1"/>
    </source>
</evidence>
<accession>A0A9P4NYG9</accession>
<feature type="region of interest" description="Disordered" evidence="1">
    <location>
        <begin position="276"/>
        <end position="460"/>
    </location>
</feature>
<dbReference type="EMBL" id="MU007020">
    <property type="protein sequence ID" value="KAF2433469.1"/>
    <property type="molecule type" value="Genomic_DNA"/>
</dbReference>
<organism evidence="3 4">
    <name type="scientific">Tothia fuscella</name>
    <dbReference type="NCBI Taxonomy" id="1048955"/>
    <lineage>
        <taxon>Eukaryota</taxon>
        <taxon>Fungi</taxon>
        <taxon>Dikarya</taxon>
        <taxon>Ascomycota</taxon>
        <taxon>Pezizomycotina</taxon>
        <taxon>Dothideomycetes</taxon>
        <taxon>Pleosporomycetidae</taxon>
        <taxon>Venturiales</taxon>
        <taxon>Cylindrosympodiaceae</taxon>
        <taxon>Tothia</taxon>
    </lineage>
</organism>
<evidence type="ECO:0000256" key="2">
    <source>
        <dbReference type="SAM" id="SignalP"/>
    </source>
</evidence>
<evidence type="ECO:0000313" key="4">
    <source>
        <dbReference type="Proteomes" id="UP000800235"/>
    </source>
</evidence>